<gene>
    <name evidence="3" type="ORF">DAA48_20920</name>
</gene>
<protein>
    <submittedName>
        <fullName evidence="3">Tellurium resistance protein TerZ</fullName>
    </submittedName>
</protein>
<sequence length="200" mass="21449">MTGMSVSLSKKDKVNLSKINTGLSAIALGLGWDPAKGKTGFFGLGGSKKDVDLDASCVMLDERGNVVDTVWFRQKVSRDGSIRHSGDNRTGHGAAGDKETILVDLKALPSNVKTLAFTVNSFTGQNFNEIENAYCKVYDNSTGTQKELGHFVLAEKGSHTGIFIASVTKENGEWDFTAQGKACPGLMIGEMMPTILRELA</sequence>
<dbReference type="PANTHER" id="PTHR32097">
    <property type="entry name" value="CAMP-BINDING PROTEIN 1-RELATED"/>
    <property type="match status" value="1"/>
</dbReference>
<dbReference type="Pfam" id="PF02342">
    <property type="entry name" value="TerD"/>
    <property type="match status" value="1"/>
</dbReference>
<dbReference type="GO" id="GO:0046690">
    <property type="term" value="P:response to tellurium ion"/>
    <property type="evidence" value="ECO:0007669"/>
    <property type="project" value="UniProtKB-KW"/>
</dbReference>
<dbReference type="InterPro" id="IPR051324">
    <property type="entry name" value="Stress/Tellurium_Resist"/>
</dbReference>
<dbReference type="Gene3D" id="2.60.60.30">
    <property type="entry name" value="sav2460 like domains"/>
    <property type="match status" value="1"/>
</dbReference>
<feature type="domain" description="TerD" evidence="2">
    <location>
        <begin position="4"/>
        <end position="184"/>
    </location>
</feature>
<comment type="caution">
    <text evidence="3">The sequence shown here is derived from an EMBL/GenBank/DDBJ whole genome shotgun (WGS) entry which is preliminary data.</text>
</comment>
<dbReference type="InterPro" id="IPR003325">
    <property type="entry name" value="TerD"/>
</dbReference>
<dbReference type="EMBL" id="PZKL01000045">
    <property type="protein sequence ID" value="PTH78906.1"/>
    <property type="molecule type" value="Genomic_DNA"/>
</dbReference>
<evidence type="ECO:0000256" key="1">
    <source>
        <dbReference type="ARBA" id="ARBA00022686"/>
    </source>
</evidence>
<evidence type="ECO:0000313" key="3">
    <source>
        <dbReference type="EMBL" id="PTH78906.1"/>
    </source>
</evidence>
<keyword evidence="1" id="KW-0778">Tellurium resistance</keyword>
<accession>A0A2T4MWN9</accession>
<dbReference type="RefSeq" id="WP_107684531.1">
    <property type="nucleotide sequence ID" value="NZ_PZKL01000045.1"/>
</dbReference>
<organism evidence="3 4">
    <name type="scientific">Aeromonas veronii</name>
    <dbReference type="NCBI Taxonomy" id="654"/>
    <lineage>
        <taxon>Bacteria</taxon>
        <taxon>Pseudomonadati</taxon>
        <taxon>Pseudomonadota</taxon>
        <taxon>Gammaproteobacteria</taxon>
        <taxon>Aeromonadales</taxon>
        <taxon>Aeromonadaceae</taxon>
        <taxon>Aeromonas</taxon>
    </lineage>
</organism>
<evidence type="ECO:0000313" key="4">
    <source>
        <dbReference type="Proteomes" id="UP000241986"/>
    </source>
</evidence>
<dbReference type="AlphaFoldDB" id="A0A2T4MWN9"/>
<dbReference type="Proteomes" id="UP000241986">
    <property type="component" value="Unassembled WGS sequence"/>
</dbReference>
<proteinExistence type="predicted"/>
<dbReference type="CDD" id="cd06974">
    <property type="entry name" value="TerD_like"/>
    <property type="match status" value="1"/>
</dbReference>
<name>A0A2T4MWN9_AERVE</name>
<reference evidence="3 4" key="1">
    <citation type="submission" date="2018-03" db="EMBL/GenBank/DDBJ databases">
        <title>Aeromonas veronii whole genome sequencing and analysis.</title>
        <authorList>
            <person name="Xie H."/>
            <person name="Liu T."/>
            <person name="Wang K."/>
        </authorList>
    </citation>
    <scope>NUCLEOTIDE SEQUENCE [LARGE SCALE GENOMIC DNA]</scope>
    <source>
        <strain evidence="3 4">XH.VA.1</strain>
    </source>
</reference>
<evidence type="ECO:0000259" key="2">
    <source>
        <dbReference type="Pfam" id="PF02342"/>
    </source>
</evidence>
<dbReference type="PANTHER" id="PTHR32097:SF17">
    <property type="entry name" value="CAMP-BINDING PROTEIN 1-RELATED"/>
    <property type="match status" value="1"/>
</dbReference>